<feature type="region of interest" description="Disordered" evidence="1">
    <location>
        <begin position="233"/>
        <end position="258"/>
    </location>
</feature>
<evidence type="ECO:0000256" key="1">
    <source>
        <dbReference type="SAM" id="MobiDB-lite"/>
    </source>
</evidence>
<keyword evidence="3" id="KW-1185">Reference proteome</keyword>
<proteinExistence type="predicted"/>
<accession>A0A6A6ZLI0</accession>
<reference evidence="2" key="1">
    <citation type="journal article" date="2020" name="Stud. Mycol.">
        <title>101 Dothideomycetes genomes: a test case for predicting lifestyles and emergence of pathogens.</title>
        <authorList>
            <person name="Haridas S."/>
            <person name="Albert R."/>
            <person name="Binder M."/>
            <person name="Bloem J."/>
            <person name="Labutti K."/>
            <person name="Salamov A."/>
            <person name="Andreopoulos B."/>
            <person name="Baker S."/>
            <person name="Barry K."/>
            <person name="Bills G."/>
            <person name="Bluhm B."/>
            <person name="Cannon C."/>
            <person name="Castanera R."/>
            <person name="Culley D."/>
            <person name="Daum C."/>
            <person name="Ezra D."/>
            <person name="Gonzalez J."/>
            <person name="Henrissat B."/>
            <person name="Kuo A."/>
            <person name="Liang C."/>
            <person name="Lipzen A."/>
            <person name="Lutzoni F."/>
            <person name="Magnuson J."/>
            <person name="Mondo S."/>
            <person name="Nolan M."/>
            <person name="Ohm R."/>
            <person name="Pangilinan J."/>
            <person name="Park H.-J."/>
            <person name="Ramirez L."/>
            <person name="Alfaro M."/>
            <person name="Sun H."/>
            <person name="Tritt A."/>
            <person name="Yoshinaga Y."/>
            <person name="Zwiers L.-H."/>
            <person name="Turgeon B."/>
            <person name="Goodwin S."/>
            <person name="Spatafora J."/>
            <person name="Crous P."/>
            <person name="Grigoriev I."/>
        </authorList>
    </citation>
    <scope>NUCLEOTIDE SEQUENCE</scope>
    <source>
        <strain evidence="2">CBS 113818</strain>
    </source>
</reference>
<evidence type="ECO:0000313" key="2">
    <source>
        <dbReference type="EMBL" id="KAF2821728.1"/>
    </source>
</evidence>
<organism evidence="2 3">
    <name type="scientific">Ophiobolus disseminans</name>
    <dbReference type="NCBI Taxonomy" id="1469910"/>
    <lineage>
        <taxon>Eukaryota</taxon>
        <taxon>Fungi</taxon>
        <taxon>Dikarya</taxon>
        <taxon>Ascomycota</taxon>
        <taxon>Pezizomycotina</taxon>
        <taxon>Dothideomycetes</taxon>
        <taxon>Pleosporomycetidae</taxon>
        <taxon>Pleosporales</taxon>
        <taxon>Pleosporineae</taxon>
        <taxon>Phaeosphaeriaceae</taxon>
        <taxon>Ophiobolus</taxon>
    </lineage>
</organism>
<gene>
    <name evidence="2" type="ORF">CC86DRAFT_458858</name>
</gene>
<dbReference type="Proteomes" id="UP000799424">
    <property type="component" value="Unassembled WGS sequence"/>
</dbReference>
<protein>
    <submittedName>
        <fullName evidence="2">Uncharacterized protein</fullName>
    </submittedName>
</protein>
<feature type="region of interest" description="Disordered" evidence="1">
    <location>
        <begin position="186"/>
        <end position="205"/>
    </location>
</feature>
<dbReference type="EMBL" id="MU006236">
    <property type="protein sequence ID" value="KAF2821728.1"/>
    <property type="molecule type" value="Genomic_DNA"/>
</dbReference>
<name>A0A6A6ZLI0_9PLEO</name>
<dbReference type="AlphaFoldDB" id="A0A6A6ZLI0"/>
<evidence type="ECO:0000313" key="3">
    <source>
        <dbReference type="Proteomes" id="UP000799424"/>
    </source>
</evidence>
<sequence>MYLSRLSKILFQMNIAEFPILLATGGMTRQLGGAAGHGMEDEGLHARAPVPAASNLSTLHAPPPPPTDTQHRHALFLSPFTFCIYQAIILTYASFIPSLVVRAGIVQADTTVPSGASAMTMRLIKVAGGANANITVEMLAEMLLSEGTIENVESVAGNTNIVVSMFSGETIDMTIHFNEAANEAAGATVGGKHGASTTRDDSTLGDQLLVPHGSRSLNESRDELFDELRYQSPDVNTTQAQLDGEGVTSETESTGLSQDDATVDSHQQTMADFLADLSRNDEELMRDRGHTAVYGRSHPASWENTEELVEGSGAWVGAGDQSLTIGDHDISEGM</sequence>
<feature type="compositionally biased region" description="Polar residues" evidence="1">
    <location>
        <begin position="248"/>
        <end position="258"/>
    </location>
</feature>